<dbReference type="Proteomes" id="UP000887575">
    <property type="component" value="Unassembled WGS sequence"/>
</dbReference>
<feature type="signal peptide" evidence="1">
    <location>
        <begin position="1"/>
        <end position="19"/>
    </location>
</feature>
<dbReference type="WBParaSite" id="MBELARI_LOCUS19121">
    <property type="protein sequence ID" value="MBELARI_LOCUS19121"/>
    <property type="gene ID" value="MBELARI_LOCUS19121"/>
</dbReference>
<evidence type="ECO:0000313" key="2">
    <source>
        <dbReference type="Proteomes" id="UP000887575"/>
    </source>
</evidence>
<sequence length="279" mass="32666">MHFANFTSTFILFSSTIFAFETSPLDFGDFYAECVEKLLKDIDEERRQILGRGIWVQTRSWSPITQLMNAAYFLSLEAVRKLHQNQTEINEFKILNQGLLRLNKKYEDKNLNVSVSEVNQKIKIDFFQYELYHNNHEDLNRNEFSLSYLPIWGLIYNANPHNPKVIREFITACDKYNPINLMTEYAKSISVTVGIRPTTQSIALNELLRLERRSADDRLHFYMLTILHTECLALSQKAVLERKDPKPIANLYEYVVVALNILQKKYLHAAKILNQHSEL</sequence>
<protein>
    <submittedName>
        <fullName evidence="3">Uncharacterized protein</fullName>
    </submittedName>
</protein>
<reference evidence="3" key="1">
    <citation type="submission" date="2024-02" db="UniProtKB">
        <authorList>
            <consortium name="WormBaseParasite"/>
        </authorList>
    </citation>
    <scope>IDENTIFICATION</scope>
</reference>
<keyword evidence="1" id="KW-0732">Signal</keyword>
<accession>A0AAF3EY29</accession>
<keyword evidence="2" id="KW-1185">Reference proteome</keyword>
<organism evidence="2 3">
    <name type="scientific">Mesorhabditis belari</name>
    <dbReference type="NCBI Taxonomy" id="2138241"/>
    <lineage>
        <taxon>Eukaryota</taxon>
        <taxon>Metazoa</taxon>
        <taxon>Ecdysozoa</taxon>
        <taxon>Nematoda</taxon>
        <taxon>Chromadorea</taxon>
        <taxon>Rhabditida</taxon>
        <taxon>Rhabditina</taxon>
        <taxon>Rhabditomorpha</taxon>
        <taxon>Rhabditoidea</taxon>
        <taxon>Rhabditidae</taxon>
        <taxon>Mesorhabditinae</taxon>
        <taxon>Mesorhabditis</taxon>
    </lineage>
</organism>
<evidence type="ECO:0000256" key="1">
    <source>
        <dbReference type="SAM" id="SignalP"/>
    </source>
</evidence>
<proteinExistence type="predicted"/>
<evidence type="ECO:0000313" key="3">
    <source>
        <dbReference type="WBParaSite" id="MBELARI_LOCUS19121"/>
    </source>
</evidence>
<name>A0AAF3EY29_9BILA</name>
<feature type="chain" id="PRO_5042006388" evidence="1">
    <location>
        <begin position="20"/>
        <end position="279"/>
    </location>
</feature>
<dbReference type="AlphaFoldDB" id="A0AAF3EY29"/>